<dbReference type="HAMAP" id="MF_03052">
    <property type="entry name" value="MOC2B"/>
    <property type="match status" value="1"/>
</dbReference>
<dbReference type="Proteomes" id="UP000009192">
    <property type="component" value="Unassembled WGS sequence"/>
</dbReference>
<feature type="binding site" evidence="4">
    <location>
        <begin position="101"/>
        <end position="102"/>
    </location>
    <ligand>
        <name>substrate</name>
    </ligand>
</feature>
<name>A0A0Q9X720_DROMO</name>
<gene>
    <name evidence="5" type="primary">Dmoj\GI23778</name>
    <name evidence="4" type="synonym">Mocs2</name>
    <name evidence="5" type="ORF">Dmoj_GI23778</name>
</gene>
<organism evidence="5 6">
    <name type="scientific">Drosophila mojavensis</name>
    <name type="common">Fruit fly</name>
    <dbReference type="NCBI Taxonomy" id="7230"/>
    <lineage>
        <taxon>Eukaryota</taxon>
        <taxon>Metazoa</taxon>
        <taxon>Ecdysozoa</taxon>
        <taxon>Arthropoda</taxon>
        <taxon>Hexapoda</taxon>
        <taxon>Insecta</taxon>
        <taxon>Pterygota</taxon>
        <taxon>Neoptera</taxon>
        <taxon>Endopterygota</taxon>
        <taxon>Diptera</taxon>
        <taxon>Brachycera</taxon>
        <taxon>Muscomorpha</taxon>
        <taxon>Ephydroidea</taxon>
        <taxon>Drosophilidae</taxon>
        <taxon>Drosophila</taxon>
    </lineage>
</organism>
<dbReference type="EC" id="2.8.1.12" evidence="4"/>
<dbReference type="InterPro" id="IPR028888">
    <property type="entry name" value="MOCS2B_euk"/>
</dbReference>
<feature type="binding site" evidence="4">
    <location>
        <begin position="124"/>
        <end position="126"/>
    </location>
    <ligand>
        <name>substrate</name>
    </ligand>
</feature>
<comment type="subunit">
    <text evidence="4">Heterotetramer; composed of 2 small (MOCS2A) and 2 large (MOCS2B) subunits.</text>
</comment>
<comment type="similarity">
    <text evidence="4">Belongs to the MoaE family. MOCS2B subfamily.</text>
</comment>
<dbReference type="KEGG" id="dmo:Dmoj_GI23778"/>
<comment type="miscellaneous">
    <text evidence="4">This protein is produced by a bicistronic gene which also produces the large subunit (MOCS2A).</text>
</comment>
<keyword evidence="6" id="KW-1185">Reference proteome</keyword>
<evidence type="ECO:0000313" key="5">
    <source>
        <dbReference type="EMBL" id="KRG00529.1"/>
    </source>
</evidence>
<evidence type="ECO:0000313" key="6">
    <source>
        <dbReference type="Proteomes" id="UP000009192"/>
    </source>
</evidence>
<comment type="catalytic activity">
    <reaction evidence="4">
        <text>2 [molybdopterin-synthase sulfur-carrier protein]-C-terminal-Gly-aminoethanethioate + cyclic pyranopterin phosphate + H2O = molybdopterin + 2 [molybdopterin-synthase sulfur-carrier protein]-C-terminal Gly-Gly + 2 H(+)</text>
        <dbReference type="Rhea" id="RHEA:26333"/>
        <dbReference type="Rhea" id="RHEA-COMP:12202"/>
        <dbReference type="Rhea" id="RHEA-COMP:19907"/>
        <dbReference type="ChEBI" id="CHEBI:15377"/>
        <dbReference type="ChEBI" id="CHEBI:15378"/>
        <dbReference type="ChEBI" id="CHEBI:58698"/>
        <dbReference type="ChEBI" id="CHEBI:59648"/>
        <dbReference type="ChEBI" id="CHEBI:90778"/>
        <dbReference type="ChEBI" id="CHEBI:232372"/>
        <dbReference type="EC" id="2.8.1.12"/>
    </reaction>
</comment>
<proteinExistence type="inferred from homology"/>
<keyword evidence="2 4" id="KW-0808">Transferase</keyword>
<dbReference type="EMBL" id="CH933806">
    <property type="protein sequence ID" value="KRG00529.1"/>
    <property type="molecule type" value="Genomic_DNA"/>
</dbReference>
<evidence type="ECO:0000256" key="2">
    <source>
        <dbReference type="ARBA" id="ARBA00022679"/>
    </source>
</evidence>
<keyword evidence="3 4" id="KW-0501">Molybdenum cofactor biosynthesis</keyword>
<dbReference type="Pfam" id="PF02391">
    <property type="entry name" value="MoaE"/>
    <property type="match status" value="1"/>
</dbReference>
<dbReference type="CDD" id="cd00756">
    <property type="entry name" value="MoaE"/>
    <property type="match status" value="1"/>
</dbReference>
<evidence type="ECO:0000256" key="1">
    <source>
        <dbReference type="ARBA" id="ARBA00022490"/>
    </source>
</evidence>
<dbReference type="SUPFAM" id="SSF54690">
    <property type="entry name" value="Molybdopterin synthase subunit MoaE"/>
    <property type="match status" value="1"/>
</dbReference>
<protein>
    <recommendedName>
        <fullName evidence="4">Molybdopterin synthase catalytic subunit</fullName>
        <ecNumber evidence="4">2.8.1.12</ecNumber>
    </recommendedName>
    <alternativeName>
        <fullName evidence="4">Molybdenum cofactor synthesis protein 2 large subunit</fullName>
    </alternativeName>
    <alternativeName>
        <fullName evidence="4">Molybdenum cofactor synthesis protein 2B</fullName>
        <shortName evidence="4">MOCS2B</shortName>
    </alternativeName>
</protein>
<dbReference type="InterPro" id="IPR036563">
    <property type="entry name" value="MoaE_sf"/>
</dbReference>
<feature type="binding site" evidence="4">
    <location>
        <position position="117"/>
    </location>
    <ligand>
        <name>substrate</name>
    </ligand>
</feature>
<comment type="pathway">
    <text evidence="4">Cofactor biosynthesis; molybdopterin biosynthesis.</text>
</comment>
<dbReference type="GO" id="GO:0006777">
    <property type="term" value="P:Mo-molybdopterin cofactor biosynthetic process"/>
    <property type="evidence" value="ECO:0007669"/>
    <property type="project" value="UniProtKB-UniRule"/>
</dbReference>
<keyword evidence="1 4" id="KW-0963">Cytoplasm</keyword>
<dbReference type="InterPro" id="IPR003448">
    <property type="entry name" value="Mopterin_biosynth_MoaE"/>
</dbReference>
<dbReference type="OrthoDB" id="5531344at2759"/>
<dbReference type="InParanoid" id="A0A0Q9X720"/>
<accession>A0A0Q9X720</accession>
<dbReference type="PANTHER" id="PTHR23404">
    <property type="entry name" value="MOLYBDOPTERIN SYNTHASE RELATED"/>
    <property type="match status" value="1"/>
</dbReference>
<dbReference type="UniPathway" id="UPA00344"/>
<comment type="subcellular location">
    <subcellularLocation>
        <location evidence="4">Cytoplasm</location>
    </subcellularLocation>
</comment>
<comment type="function">
    <text evidence="4">Catalytic subunit of the molybdopterin synthase complex, a complex that catalyzes the conversion of precursor Z into molybdopterin. Acts by mediating the incorporation of 2 sulfur atoms from thiocarboxylated MOCS2A into precursor Z to generate a dithiolene group.</text>
</comment>
<reference evidence="5 6" key="1">
    <citation type="journal article" date="2007" name="Nature">
        <title>Evolution of genes and genomes on the Drosophila phylogeny.</title>
        <authorList>
            <consortium name="Drosophila 12 Genomes Consortium"/>
            <person name="Clark A.G."/>
            <person name="Eisen M.B."/>
            <person name="Smith D.R."/>
            <person name="Bergman C.M."/>
            <person name="Oliver B."/>
            <person name="Markow T.A."/>
            <person name="Kaufman T.C."/>
            <person name="Kellis M."/>
            <person name="Gelbart W."/>
            <person name="Iyer V.N."/>
            <person name="Pollard D.A."/>
            <person name="Sackton T.B."/>
            <person name="Larracuente A.M."/>
            <person name="Singh N.D."/>
            <person name="Abad J.P."/>
            <person name="Abt D.N."/>
            <person name="Adryan B."/>
            <person name="Aguade M."/>
            <person name="Akashi H."/>
            <person name="Anderson W.W."/>
            <person name="Aquadro C.F."/>
            <person name="Ardell D.H."/>
            <person name="Arguello R."/>
            <person name="Artieri C.G."/>
            <person name="Barbash D.A."/>
            <person name="Barker D."/>
            <person name="Barsanti P."/>
            <person name="Batterham P."/>
            <person name="Batzoglou S."/>
            <person name="Begun D."/>
            <person name="Bhutkar A."/>
            <person name="Blanco E."/>
            <person name="Bosak S.A."/>
            <person name="Bradley R.K."/>
            <person name="Brand A.D."/>
            <person name="Brent M.R."/>
            <person name="Brooks A.N."/>
            <person name="Brown R.H."/>
            <person name="Butlin R.K."/>
            <person name="Caggese C."/>
            <person name="Calvi B.R."/>
            <person name="Bernardo de Carvalho A."/>
            <person name="Caspi A."/>
            <person name="Castrezana S."/>
            <person name="Celniker S.E."/>
            <person name="Chang J.L."/>
            <person name="Chapple C."/>
            <person name="Chatterji S."/>
            <person name="Chinwalla A."/>
            <person name="Civetta A."/>
            <person name="Clifton S.W."/>
            <person name="Comeron J.M."/>
            <person name="Costello J.C."/>
            <person name="Coyne J.A."/>
            <person name="Daub J."/>
            <person name="David R.G."/>
            <person name="Delcher A.L."/>
            <person name="Delehaunty K."/>
            <person name="Do C.B."/>
            <person name="Ebling H."/>
            <person name="Edwards K."/>
            <person name="Eickbush T."/>
            <person name="Evans J.D."/>
            <person name="Filipski A."/>
            <person name="Findeiss S."/>
            <person name="Freyhult E."/>
            <person name="Fulton L."/>
            <person name="Fulton R."/>
            <person name="Garcia A.C."/>
            <person name="Gardiner A."/>
            <person name="Garfield D.A."/>
            <person name="Garvin B.E."/>
            <person name="Gibson G."/>
            <person name="Gilbert D."/>
            <person name="Gnerre S."/>
            <person name="Godfrey J."/>
            <person name="Good R."/>
            <person name="Gotea V."/>
            <person name="Gravely B."/>
            <person name="Greenberg A.J."/>
            <person name="Griffiths-Jones S."/>
            <person name="Gross S."/>
            <person name="Guigo R."/>
            <person name="Gustafson E.A."/>
            <person name="Haerty W."/>
            <person name="Hahn M.W."/>
            <person name="Halligan D.L."/>
            <person name="Halpern A.L."/>
            <person name="Halter G.M."/>
            <person name="Han M.V."/>
            <person name="Heger A."/>
            <person name="Hillier L."/>
            <person name="Hinrichs A.S."/>
            <person name="Holmes I."/>
            <person name="Hoskins R.A."/>
            <person name="Hubisz M.J."/>
            <person name="Hultmark D."/>
            <person name="Huntley M.A."/>
            <person name="Jaffe D.B."/>
            <person name="Jagadeeshan S."/>
            <person name="Jeck W.R."/>
            <person name="Johnson J."/>
            <person name="Jones C.D."/>
            <person name="Jordan W.C."/>
            <person name="Karpen G.H."/>
            <person name="Kataoka E."/>
            <person name="Keightley P.D."/>
            <person name="Kheradpour P."/>
            <person name="Kirkness E.F."/>
            <person name="Koerich L.B."/>
            <person name="Kristiansen K."/>
            <person name="Kudrna D."/>
            <person name="Kulathinal R.J."/>
            <person name="Kumar S."/>
            <person name="Kwok R."/>
            <person name="Lander E."/>
            <person name="Langley C.H."/>
            <person name="Lapoint R."/>
            <person name="Lazzaro B.P."/>
            <person name="Lee S.J."/>
            <person name="Levesque L."/>
            <person name="Li R."/>
            <person name="Lin C.F."/>
            <person name="Lin M.F."/>
            <person name="Lindblad-Toh K."/>
            <person name="Llopart A."/>
            <person name="Long M."/>
            <person name="Low L."/>
            <person name="Lozovsky E."/>
            <person name="Lu J."/>
            <person name="Luo M."/>
            <person name="Machado C.A."/>
            <person name="Makalowski W."/>
            <person name="Marzo M."/>
            <person name="Matsuda M."/>
            <person name="Matzkin L."/>
            <person name="McAllister B."/>
            <person name="McBride C.S."/>
            <person name="McKernan B."/>
            <person name="McKernan K."/>
            <person name="Mendez-Lago M."/>
            <person name="Minx P."/>
            <person name="Mollenhauer M.U."/>
            <person name="Montooth K."/>
            <person name="Mount S.M."/>
            <person name="Mu X."/>
            <person name="Myers E."/>
            <person name="Negre B."/>
            <person name="Newfeld S."/>
            <person name="Nielsen R."/>
            <person name="Noor M.A."/>
            <person name="O'Grady P."/>
            <person name="Pachter L."/>
            <person name="Papaceit M."/>
            <person name="Parisi M.J."/>
            <person name="Parisi M."/>
            <person name="Parts L."/>
            <person name="Pedersen J.S."/>
            <person name="Pesole G."/>
            <person name="Phillippy A.M."/>
            <person name="Ponting C.P."/>
            <person name="Pop M."/>
            <person name="Porcelli D."/>
            <person name="Powell J.R."/>
            <person name="Prohaska S."/>
            <person name="Pruitt K."/>
            <person name="Puig M."/>
            <person name="Quesneville H."/>
            <person name="Ram K.R."/>
            <person name="Rand D."/>
            <person name="Rasmussen M.D."/>
            <person name="Reed L.K."/>
            <person name="Reenan R."/>
            <person name="Reily A."/>
            <person name="Remington K.A."/>
            <person name="Rieger T.T."/>
            <person name="Ritchie M.G."/>
            <person name="Robin C."/>
            <person name="Rogers Y.H."/>
            <person name="Rohde C."/>
            <person name="Rozas J."/>
            <person name="Rubenfield M.J."/>
            <person name="Ruiz A."/>
            <person name="Russo S."/>
            <person name="Salzberg S.L."/>
            <person name="Sanchez-Gracia A."/>
            <person name="Saranga D.J."/>
            <person name="Sato H."/>
            <person name="Schaeffer S.W."/>
            <person name="Schatz M.C."/>
            <person name="Schlenke T."/>
            <person name="Schwartz R."/>
            <person name="Segarra C."/>
            <person name="Singh R.S."/>
            <person name="Sirot L."/>
            <person name="Sirota M."/>
            <person name="Sisneros N.B."/>
            <person name="Smith C.D."/>
            <person name="Smith T.F."/>
            <person name="Spieth J."/>
            <person name="Stage D.E."/>
            <person name="Stark A."/>
            <person name="Stephan W."/>
            <person name="Strausberg R.L."/>
            <person name="Strempel S."/>
            <person name="Sturgill D."/>
            <person name="Sutton G."/>
            <person name="Sutton G.G."/>
            <person name="Tao W."/>
            <person name="Teichmann S."/>
            <person name="Tobari Y.N."/>
            <person name="Tomimura Y."/>
            <person name="Tsolas J.M."/>
            <person name="Valente V.L."/>
            <person name="Venter E."/>
            <person name="Venter J.C."/>
            <person name="Vicario S."/>
            <person name="Vieira F.G."/>
            <person name="Vilella A.J."/>
            <person name="Villasante A."/>
            <person name="Walenz B."/>
            <person name="Wang J."/>
            <person name="Wasserman M."/>
            <person name="Watts T."/>
            <person name="Wilson D."/>
            <person name="Wilson R.K."/>
            <person name="Wing R.A."/>
            <person name="Wolfner M.F."/>
            <person name="Wong A."/>
            <person name="Wong G.K."/>
            <person name="Wu C.I."/>
            <person name="Wu G."/>
            <person name="Yamamoto D."/>
            <person name="Yang H.P."/>
            <person name="Yang S.P."/>
            <person name="Yorke J.A."/>
            <person name="Yoshida K."/>
            <person name="Zdobnov E."/>
            <person name="Zhang P."/>
            <person name="Zhang Y."/>
            <person name="Zimin A.V."/>
            <person name="Baldwin J."/>
            <person name="Abdouelleil A."/>
            <person name="Abdulkadir J."/>
            <person name="Abebe A."/>
            <person name="Abera B."/>
            <person name="Abreu J."/>
            <person name="Acer S.C."/>
            <person name="Aftuck L."/>
            <person name="Alexander A."/>
            <person name="An P."/>
            <person name="Anderson E."/>
            <person name="Anderson S."/>
            <person name="Arachi H."/>
            <person name="Azer M."/>
            <person name="Bachantsang P."/>
            <person name="Barry A."/>
            <person name="Bayul T."/>
            <person name="Berlin A."/>
            <person name="Bessette D."/>
            <person name="Bloom T."/>
            <person name="Blye J."/>
            <person name="Boguslavskiy L."/>
            <person name="Bonnet C."/>
            <person name="Boukhgalter B."/>
            <person name="Bourzgui I."/>
            <person name="Brown A."/>
            <person name="Cahill P."/>
            <person name="Channer S."/>
            <person name="Cheshatsang Y."/>
            <person name="Chuda L."/>
            <person name="Citroen M."/>
            <person name="Collymore A."/>
            <person name="Cooke P."/>
            <person name="Costello M."/>
            <person name="D'Aco K."/>
            <person name="Daza R."/>
            <person name="De Haan G."/>
            <person name="DeGray S."/>
            <person name="DeMaso C."/>
            <person name="Dhargay N."/>
            <person name="Dooley K."/>
            <person name="Dooley E."/>
            <person name="Doricent M."/>
            <person name="Dorje P."/>
            <person name="Dorjee K."/>
            <person name="Dupes A."/>
            <person name="Elong R."/>
            <person name="Falk J."/>
            <person name="Farina A."/>
            <person name="Faro S."/>
            <person name="Ferguson D."/>
            <person name="Fisher S."/>
            <person name="Foley C.D."/>
            <person name="Franke A."/>
            <person name="Friedrich D."/>
            <person name="Gadbois L."/>
            <person name="Gearin G."/>
            <person name="Gearin C.R."/>
            <person name="Giannoukos G."/>
            <person name="Goode T."/>
            <person name="Graham J."/>
            <person name="Grandbois E."/>
            <person name="Grewal S."/>
            <person name="Gyaltsen K."/>
            <person name="Hafez N."/>
            <person name="Hagos B."/>
            <person name="Hall J."/>
            <person name="Henson C."/>
            <person name="Hollinger A."/>
            <person name="Honan T."/>
            <person name="Huard M.D."/>
            <person name="Hughes L."/>
            <person name="Hurhula B."/>
            <person name="Husby M.E."/>
            <person name="Kamat A."/>
            <person name="Kanga B."/>
            <person name="Kashin S."/>
            <person name="Khazanovich D."/>
            <person name="Kisner P."/>
            <person name="Lance K."/>
            <person name="Lara M."/>
            <person name="Lee W."/>
            <person name="Lennon N."/>
            <person name="Letendre F."/>
            <person name="LeVine R."/>
            <person name="Lipovsky A."/>
            <person name="Liu X."/>
            <person name="Liu J."/>
            <person name="Liu S."/>
            <person name="Lokyitsang T."/>
            <person name="Lokyitsang Y."/>
            <person name="Lubonja R."/>
            <person name="Lui A."/>
            <person name="MacDonald P."/>
            <person name="Magnisalis V."/>
            <person name="Maru K."/>
            <person name="Matthews C."/>
            <person name="McCusker W."/>
            <person name="McDonough S."/>
            <person name="Mehta T."/>
            <person name="Meldrim J."/>
            <person name="Meneus L."/>
            <person name="Mihai O."/>
            <person name="Mihalev A."/>
            <person name="Mihova T."/>
            <person name="Mittelman R."/>
            <person name="Mlenga V."/>
            <person name="Montmayeur A."/>
            <person name="Mulrain L."/>
            <person name="Navidi A."/>
            <person name="Naylor J."/>
            <person name="Negash T."/>
            <person name="Nguyen T."/>
            <person name="Nguyen N."/>
            <person name="Nicol R."/>
            <person name="Norbu C."/>
            <person name="Norbu N."/>
            <person name="Novod N."/>
            <person name="O'Neill B."/>
            <person name="Osman S."/>
            <person name="Markiewicz E."/>
            <person name="Oyono O.L."/>
            <person name="Patti C."/>
            <person name="Phunkhang P."/>
            <person name="Pierre F."/>
            <person name="Priest M."/>
            <person name="Raghuraman S."/>
            <person name="Rege F."/>
            <person name="Reyes R."/>
            <person name="Rise C."/>
            <person name="Rogov P."/>
            <person name="Ross K."/>
            <person name="Ryan E."/>
            <person name="Settipalli S."/>
            <person name="Shea T."/>
            <person name="Sherpa N."/>
            <person name="Shi L."/>
            <person name="Shih D."/>
            <person name="Sparrow T."/>
            <person name="Spaulding J."/>
            <person name="Stalker J."/>
            <person name="Stange-Thomann N."/>
            <person name="Stavropoulos S."/>
            <person name="Stone C."/>
            <person name="Strader C."/>
            <person name="Tesfaye S."/>
            <person name="Thomson T."/>
            <person name="Thoulutsang Y."/>
            <person name="Thoulutsang D."/>
            <person name="Topham K."/>
            <person name="Topping I."/>
            <person name="Tsamla T."/>
            <person name="Vassiliev H."/>
            <person name="Vo A."/>
            <person name="Wangchuk T."/>
            <person name="Wangdi T."/>
            <person name="Weiand M."/>
            <person name="Wilkinson J."/>
            <person name="Wilson A."/>
            <person name="Yadav S."/>
            <person name="Young G."/>
            <person name="Yu Q."/>
            <person name="Zembek L."/>
            <person name="Zhong D."/>
            <person name="Zimmer A."/>
            <person name="Zwirko Z."/>
            <person name="Jaffe D.B."/>
            <person name="Alvarez P."/>
            <person name="Brockman W."/>
            <person name="Butler J."/>
            <person name="Chin C."/>
            <person name="Gnerre S."/>
            <person name="Grabherr M."/>
            <person name="Kleber M."/>
            <person name="Mauceli E."/>
            <person name="MacCallum I."/>
        </authorList>
    </citation>
    <scope>NUCLEOTIDE SEQUENCE [LARGE SCALE GENOMIC DNA]</scope>
    <source>
        <strain evidence="6">Tucson 15081-1352.22</strain>
    </source>
</reference>
<dbReference type="AlphaFoldDB" id="A0A0Q9X720"/>
<dbReference type="GO" id="GO:1990140">
    <property type="term" value="C:molybdopterin synthase complex"/>
    <property type="evidence" value="ECO:0007669"/>
    <property type="project" value="UniProtKB-UniRule"/>
</dbReference>
<evidence type="ECO:0000256" key="3">
    <source>
        <dbReference type="ARBA" id="ARBA00023150"/>
    </source>
</evidence>
<dbReference type="Gene3D" id="3.90.1170.40">
    <property type="entry name" value="Molybdopterin biosynthesis MoaE subunit"/>
    <property type="match status" value="1"/>
</dbReference>
<dbReference type="FunFam" id="3.90.1170.40:FF:000002">
    <property type="entry name" value="Molybdopterin synthase catalytic subunit"/>
    <property type="match status" value="1"/>
</dbReference>
<dbReference type="GO" id="GO:0030366">
    <property type="term" value="F:molybdopterin synthase activity"/>
    <property type="evidence" value="ECO:0007669"/>
    <property type="project" value="UniProtKB-UniRule"/>
</dbReference>
<evidence type="ECO:0000256" key="4">
    <source>
        <dbReference type="HAMAP-Rule" id="MF_03052"/>
    </source>
</evidence>
<sequence length="183" mass="20875">MDHIKLIRNKIDINHIHQLIIDQSCGACSVFVGTTRDHFEGKKVISLEYEAYESMALKEMGKICSELRIRWPTLKHIAIYHRLGSVPVAEESVVIAVSAPHRPAALESVSFAVDKLKSSVPIWKKEIYENDQIGEWKANMECPWPQFTETSSNAFEYSLCKIERQVENISESKLVQIRTSSNN</sequence>